<reference evidence="6" key="1">
    <citation type="submission" date="2018-03" db="EMBL/GenBank/DDBJ databases">
        <title>A comparative analysis of the Nautiliaceae.</title>
        <authorList>
            <person name="Grosche A."/>
            <person name="Smedile F."/>
            <person name="Vetriani C."/>
        </authorList>
    </citation>
    <scope>NUCLEOTIDE SEQUENCE [LARGE SCALE GENOMIC DNA]</scope>
    <source>
        <strain evidence="6">TB6</strain>
    </source>
</reference>
<keyword evidence="4" id="KW-0449">Lipoprotein</keyword>
<dbReference type="EMBL" id="RJVK01000001">
    <property type="protein sequence ID" value="ROR40617.1"/>
    <property type="molecule type" value="Genomic_DNA"/>
</dbReference>
<feature type="signal peptide" evidence="1">
    <location>
        <begin position="1"/>
        <end position="22"/>
    </location>
</feature>
<dbReference type="EMBL" id="CP027432">
    <property type="protein sequence ID" value="QCI28654.1"/>
    <property type="molecule type" value="Genomic_DNA"/>
</dbReference>
<proteinExistence type="predicted"/>
<dbReference type="PROSITE" id="PS51257">
    <property type="entry name" value="PROKAR_LIPOPROTEIN"/>
    <property type="match status" value="1"/>
</dbReference>
<dbReference type="Pfam" id="PF02169">
    <property type="entry name" value="LPP20"/>
    <property type="match status" value="1"/>
</dbReference>
<evidence type="ECO:0000313" key="3">
    <source>
        <dbReference type="EMBL" id="QCI28654.1"/>
    </source>
</evidence>
<gene>
    <name evidence="3" type="ORF">C6V80_06640</name>
    <name evidence="4" type="ORF">EDC58_0096</name>
</gene>
<reference evidence="4 5" key="2">
    <citation type="submission" date="2018-11" db="EMBL/GenBank/DDBJ databases">
        <title>Genomic Encyclopedia of Type Strains, Phase IV (KMG-IV): sequencing the most valuable type-strain genomes for metagenomic binning, comparative biology and taxonomic classification.</title>
        <authorList>
            <person name="Goeker M."/>
        </authorList>
    </citation>
    <scope>NUCLEOTIDE SEQUENCE [LARGE SCALE GENOMIC DNA]</scope>
    <source>
        <strain evidence="4 5">DSM 27783</strain>
    </source>
</reference>
<evidence type="ECO:0000313" key="6">
    <source>
        <dbReference type="Proteomes" id="UP000298805"/>
    </source>
</evidence>
<dbReference type="InterPro" id="IPR024952">
    <property type="entry name" value="LPP20-like_dom"/>
</dbReference>
<sequence>MKLKIALMSLGALLLITGCSSKKPNPNQIQCSIDGAKAPAWVCNGAANMKDGIYAVGSAPKSPLGYSFQREEAMAIARDEIARRLDLKVKNLLKRYYSSTGTVNNQTAERVVTSVSKQLTKQTLRGSHLINTWVSPKGTMFVLVGMTNEDIKNSLKNAVKTTYKNDEALWQEFKAKKAQEELEYQIDKEFGE</sequence>
<organism evidence="4 5">
    <name type="scientific">Caminibacter pacificus</name>
    <dbReference type="NCBI Taxonomy" id="1424653"/>
    <lineage>
        <taxon>Bacteria</taxon>
        <taxon>Pseudomonadati</taxon>
        <taxon>Campylobacterota</taxon>
        <taxon>Epsilonproteobacteria</taxon>
        <taxon>Nautiliales</taxon>
        <taxon>Nautiliaceae</taxon>
        <taxon>Caminibacter</taxon>
    </lineage>
</organism>
<evidence type="ECO:0000313" key="5">
    <source>
        <dbReference type="Proteomes" id="UP000272781"/>
    </source>
</evidence>
<dbReference type="Gene3D" id="3.10.129.140">
    <property type="entry name" value="Helicobacter TNF-alpha-Inducing protein"/>
    <property type="match status" value="1"/>
</dbReference>
<evidence type="ECO:0000259" key="2">
    <source>
        <dbReference type="Pfam" id="PF02169"/>
    </source>
</evidence>
<reference evidence="3" key="3">
    <citation type="submission" date="2019-06" db="EMBL/GenBank/DDBJ databases">
        <title>A comparative analysis of the Nautiliaceae.</title>
        <authorList>
            <person name="Grosche A."/>
            <person name="Smedile F."/>
            <person name="Vetriani C."/>
        </authorList>
    </citation>
    <scope>NUCLEOTIDE SEQUENCE</scope>
    <source>
        <strain evidence="3">TB6</strain>
    </source>
</reference>
<keyword evidence="6" id="KW-1185">Reference proteome</keyword>
<dbReference type="RefSeq" id="WP_123351532.1">
    <property type="nucleotide sequence ID" value="NZ_CP027432.2"/>
</dbReference>
<dbReference type="Proteomes" id="UP000272781">
    <property type="component" value="Unassembled WGS sequence"/>
</dbReference>
<keyword evidence="1" id="KW-0732">Signal</keyword>
<evidence type="ECO:0000256" key="1">
    <source>
        <dbReference type="SAM" id="SignalP"/>
    </source>
</evidence>
<name>A0AAJ4RD24_9BACT</name>
<feature type="domain" description="Lipoprotein LPP20-like" evidence="2">
    <location>
        <begin position="39"/>
        <end position="146"/>
    </location>
</feature>
<dbReference type="Proteomes" id="UP000298805">
    <property type="component" value="Chromosome"/>
</dbReference>
<feature type="chain" id="PRO_5042545074" evidence="1">
    <location>
        <begin position="23"/>
        <end position="192"/>
    </location>
</feature>
<evidence type="ECO:0000313" key="4">
    <source>
        <dbReference type="EMBL" id="ROR40617.1"/>
    </source>
</evidence>
<dbReference type="AlphaFoldDB" id="A0AAJ4RD24"/>
<accession>A0AAJ4RD24</accession>
<protein>
    <submittedName>
        <fullName evidence="4">LPP20 lipoprotein</fullName>
    </submittedName>
</protein>